<dbReference type="InterPro" id="IPR007234">
    <property type="entry name" value="Vps53_N"/>
</dbReference>
<evidence type="ECO:0000259" key="9">
    <source>
        <dbReference type="Pfam" id="PF16854"/>
    </source>
</evidence>
<dbReference type="InterPro" id="IPR039766">
    <property type="entry name" value="Vps53"/>
</dbReference>
<dbReference type="Gene3D" id="1.10.357.110">
    <property type="entry name" value="Vacuolar protein sorting-associated protein 53, C-terminus"/>
    <property type="match status" value="1"/>
</dbReference>
<evidence type="ECO:0000313" key="11">
    <source>
        <dbReference type="Proteomes" id="UP001623330"/>
    </source>
</evidence>
<feature type="domain" description="Vps53 N-terminal" evidence="8">
    <location>
        <begin position="7"/>
        <end position="377"/>
    </location>
</feature>
<keyword evidence="6" id="KW-0472">Membrane</keyword>
<dbReference type="EMBL" id="JBEVYD010000002">
    <property type="protein sequence ID" value="KAL3235156.1"/>
    <property type="molecule type" value="Genomic_DNA"/>
</dbReference>
<protein>
    <submittedName>
        <fullName evidence="10">Vacuolar protein sorting-associated protein 53</fullName>
    </submittedName>
</protein>
<evidence type="ECO:0000256" key="3">
    <source>
        <dbReference type="ARBA" id="ARBA00008628"/>
    </source>
</evidence>
<proteinExistence type="inferred from homology"/>
<comment type="caution">
    <text evidence="10">The sequence shown here is derived from an EMBL/GenBank/DDBJ whole genome shotgun (WGS) entry which is preliminary data.</text>
</comment>
<keyword evidence="5" id="KW-0333">Golgi apparatus</keyword>
<dbReference type="Pfam" id="PF16854">
    <property type="entry name" value="VPS53_C"/>
    <property type="match status" value="1"/>
</dbReference>
<organism evidence="10 11">
    <name type="scientific">Nakaseomyces bracarensis</name>
    <dbReference type="NCBI Taxonomy" id="273131"/>
    <lineage>
        <taxon>Eukaryota</taxon>
        <taxon>Fungi</taxon>
        <taxon>Dikarya</taxon>
        <taxon>Ascomycota</taxon>
        <taxon>Saccharomycotina</taxon>
        <taxon>Saccharomycetes</taxon>
        <taxon>Saccharomycetales</taxon>
        <taxon>Saccharomycetaceae</taxon>
        <taxon>Nakaseomyces</taxon>
    </lineage>
</organism>
<dbReference type="Proteomes" id="UP001623330">
    <property type="component" value="Unassembled WGS sequence"/>
</dbReference>
<dbReference type="InterPro" id="IPR038260">
    <property type="entry name" value="Vps53_C_sf"/>
</dbReference>
<evidence type="ECO:0000256" key="4">
    <source>
        <dbReference type="ARBA" id="ARBA00022753"/>
    </source>
</evidence>
<feature type="region of interest" description="Disordered" evidence="7">
    <location>
        <begin position="795"/>
        <end position="827"/>
    </location>
</feature>
<feature type="domain" description="Vps53 C-terminal" evidence="9">
    <location>
        <begin position="628"/>
        <end position="717"/>
    </location>
</feature>
<dbReference type="PANTHER" id="PTHR12820:SF0">
    <property type="entry name" value="VACUOLAR PROTEIN SORTING-ASSOCIATED PROTEIN 53 HOMOLOG"/>
    <property type="match status" value="1"/>
</dbReference>
<evidence type="ECO:0000313" key="10">
    <source>
        <dbReference type="EMBL" id="KAL3235156.1"/>
    </source>
</evidence>
<keyword evidence="4" id="KW-0967">Endosome</keyword>
<dbReference type="Pfam" id="PF04100">
    <property type="entry name" value="Vps53_N"/>
    <property type="match status" value="1"/>
</dbReference>
<keyword evidence="11" id="KW-1185">Reference proteome</keyword>
<evidence type="ECO:0000256" key="1">
    <source>
        <dbReference type="ARBA" id="ARBA00004150"/>
    </source>
</evidence>
<accession>A0ABR4P0P1</accession>
<dbReference type="PANTHER" id="PTHR12820">
    <property type="entry name" value="VACUOLAR SORTING PROTEIN 53"/>
    <property type="match status" value="1"/>
</dbReference>
<comment type="similarity">
    <text evidence="3">Belongs to the VPS53 family.</text>
</comment>
<evidence type="ECO:0000256" key="2">
    <source>
        <dbReference type="ARBA" id="ARBA00004481"/>
    </source>
</evidence>
<reference evidence="10 11" key="1">
    <citation type="submission" date="2024-05" db="EMBL/GenBank/DDBJ databases">
        <title>Long read based assembly of the Candida bracarensis genome reveals expanded adhesin content.</title>
        <authorList>
            <person name="Marcet-Houben M."/>
            <person name="Ksiezopolska E."/>
            <person name="Gabaldon T."/>
        </authorList>
    </citation>
    <scope>NUCLEOTIDE SEQUENCE [LARGE SCALE GENOMIC DNA]</scope>
    <source>
        <strain evidence="10 11">CBM6</strain>
    </source>
</reference>
<evidence type="ECO:0000256" key="6">
    <source>
        <dbReference type="ARBA" id="ARBA00023136"/>
    </source>
</evidence>
<sequence length="827" mass="95892">MIDNSLEYDPTEDITNILLTRDSLDEIDNLILSTRKFKLQLSGEIESKAEEEETESKENLEEDDKVKVKELMDKLMSEYTITRETSVHTQENIRKLTQGISKLDNAKQNLTQTMSFFQNLKIMTDCYIQCKTLLESGSFQEMVSPYRIMYSLAETTFTTYKSVSEINKLLTAIARLKADVFEKIKAKYTGLLRNGTLGANEGDGEDKPNELRDGACELLDSDQSSKSSLIDWFIGKLLYEMREIFQIDDEAGSLENLSRRYIYFKKVLNNFHSNLEKYFLPTWDLPIHIASTFIDMTKRDLDMLLKREFHDKSPSIDLFMMSLQETLEFEKYINVRFSKMLNCKSKLSTSFEPYLNVWVSHQDKLMDKKMLGYMSEGKFPENTTDSFIVPSSADIFRNYRTVLSQTLELIQDNKDNKILIELAAFFTKWLGLYANKILEPLILPDNIEIEDKEECAKYTVLVVNTAGYCSSTIEQLEEKLMEFAPDTEQISGVFIQTKSKYDDLAARGMNFLLNRIIAVELSFVWREFKNVDWGHVMIEDYSRYMQTLKNLLRINRNQPEGKDQLMLDFILKNFNRDIYQWNFLDKVINLVLSEYLSSILKMLQPVPPYASPNTPPKLTPSLVVNIGEQLSLDIDLLKTVLIQLPETVAGDSDSGSNSTSMKRTKKRIESDIDKLLKFTKLLVAPVDVPETYAETYEQLTGGNDDSTIWSFTLSLKALPWDINQWKQLWAEYKKALEVRKQEEKNIDHSLLIMDWCPKPMMQFQTNICRIQVKEWSEFVRNDLRIHPPARTIQRATKPVTQKPRPQPQENKMAGLRDLVSSSGIFDR</sequence>
<evidence type="ECO:0000256" key="5">
    <source>
        <dbReference type="ARBA" id="ARBA00023034"/>
    </source>
</evidence>
<gene>
    <name evidence="10" type="ORF">RNJ44_02944</name>
</gene>
<evidence type="ECO:0000256" key="7">
    <source>
        <dbReference type="SAM" id="MobiDB-lite"/>
    </source>
</evidence>
<name>A0ABR4P0P1_9SACH</name>
<evidence type="ECO:0000259" key="8">
    <source>
        <dbReference type="Pfam" id="PF04100"/>
    </source>
</evidence>
<dbReference type="InterPro" id="IPR031745">
    <property type="entry name" value="Vps53_C"/>
</dbReference>
<comment type="subcellular location">
    <subcellularLocation>
        <location evidence="2">Endosome membrane</location>
        <topology evidence="2">Peripheral membrane protein</topology>
    </subcellularLocation>
    <subcellularLocation>
        <location evidence="1">Golgi apparatus</location>
        <location evidence="1">trans-Golgi network membrane</location>
        <topology evidence="1">Peripheral membrane protein</topology>
    </subcellularLocation>
</comment>